<dbReference type="GO" id="GO:0004069">
    <property type="term" value="F:L-aspartate:2-oxoglutarate aminotransferase activity"/>
    <property type="evidence" value="ECO:0007669"/>
    <property type="project" value="UniProtKB-EC"/>
</dbReference>
<evidence type="ECO:0000259" key="10">
    <source>
        <dbReference type="Pfam" id="PF00155"/>
    </source>
</evidence>
<dbReference type="GO" id="GO:0006532">
    <property type="term" value="P:aspartate biosynthetic process"/>
    <property type="evidence" value="ECO:0007669"/>
    <property type="project" value="TreeGrafter"/>
</dbReference>
<dbReference type="InterPro" id="IPR015424">
    <property type="entry name" value="PyrdxlP-dep_Trfase"/>
</dbReference>
<dbReference type="EC" id="2.6.1.1" evidence="4"/>
<gene>
    <name evidence="11" type="ORF">TAPDE_000909</name>
</gene>
<dbReference type="PANTHER" id="PTHR11879">
    <property type="entry name" value="ASPARTATE AMINOTRANSFERASE"/>
    <property type="match status" value="1"/>
</dbReference>
<dbReference type="Pfam" id="PF00155">
    <property type="entry name" value="Aminotran_1_2"/>
    <property type="match status" value="1"/>
</dbReference>
<feature type="domain" description="Aminotransferase class I/classII large" evidence="10">
    <location>
        <begin position="38"/>
        <end position="406"/>
    </location>
</feature>
<evidence type="ECO:0000256" key="1">
    <source>
        <dbReference type="ARBA" id="ARBA00001933"/>
    </source>
</evidence>
<evidence type="ECO:0000256" key="4">
    <source>
        <dbReference type="ARBA" id="ARBA00012753"/>
    </source>
</evidence>
<comment type="similarity">
    <text evidence="2">Belongs to the class-I pyridoxal-phosphate-dependent aminotransferase family.</text>
</comment>
<comment type="catalytic activity">
    <reaction evidence="9">
        <text>L-aspartate + 2-oxoglutarate = oxaloacetate + L-glutamate</text>
        <dbReference type="Rhea" id="RHEA:21824"/>
        <dbReference type="ChEBI" id="CHEBI:16452"/>
        <dbReference type="ChEBI" id="CHEBI:16810"/>
        <dbReference type="ChEBI" id="CHEBI:29985"/>
        <dbReference type="ChEBI" id="CHEBI:29991"/>
        <dbReference type="EC" id="2.6.1.1"/>
    </reaction>
</comment>
<dbReference type="eggNOG" id="KOG1412">
    <property type="taxonomic scope" value="Eukaryota"/>
</dbReference>
<dbReference type="OrthoDB" id="6752799at2759"/>
<dbReference type="EMBL" id="CAHR02000029">
    <property type="protein sequence ID" value="CCG81192.1"/>
    <property type="molecule type" value="Genomic_DNA"/>
</dbReference>
<dbReference type="InterPro" id="IPR015421">
    <property type="entry name" value="PyrdxlP-dep_Trfase_major"/>
</dbReference>
<sequence length="415" mass="45804">MVNTKGPLATSVFRHVPATPPDPIFELTMQYIKDDNTNKVNLGAGAYRDDNAQPWVLSAVLAAKIKIANDPYDNHEYPPIAGRPKFRALAAKCIFGAESPAILEGRVASNQTISGTGANHLAGLFLRTFHPQANLYLSSPTWTNHHALYESVGFLHAKDYPYWDAENKVLDIEGMLSCMRSAPEGSIFLLHACAHNPTGVDPSPEQWSLIADAMQEKKHIPLFDSAYQGFASGNLDKDAYSVRLFVERGFELFVCQSFSKNLGIYAERTGALHIVTRDSVSASCVSTQLADLTRSEISCTPAYGAKIAEEVLSDDVLYAQWRDQDLPLMAGRIIEMRQALHKLLTQLQTPGNWDHIITQIGMFSYTGLTPAQCQTLIEEHSIYLASNGRISISGLNTHNIAYFAQAMDKVVRTVQ</sequence>
<evidence type="ECO:0000256" key="6">
    <source>
        <dbReference type="ARBA" id="ARBA00022679"/>
    </source>
</evidence>
<dbReference type="GO" id="GO:0005829">
    <property type="term" value="C:cytosol"/>
    <property type="evidence" value="ECO:0007669"/>
    <property type="project" value="TreeGrafter"/>
</dbReference>
<comment type="caution">
    <text evidence="11">The sequence shown here is derived from an EMBL/GenBank/DDBJ whole genome shotgun (WGS) entry which is preliminary data.</text>
</comment>
<evidence type="ECO:0000256" key="9">
    <source>
        <dbReference type="ARBA" id="ARBA00049185"/>
    </source>
</evidence>
<accession>R4X795</accession>
<comment type="subunit">
    <text evidence="3">Homodimer.</text>
</comment>
<dbReference type="Gene3D" id="3.40.640.10">
    <property type="entry name" value="Type I PLP-dependent aspartate aminotransferase-like (Major domain)"/>
    <property type="match status" value="1"/>
</dbReference>
<dbReference type="FunFam" id="3.90.1150.10:FF:000001">
    <property type="entry name" value="Aspartate aminotransferase"/>
    <property type="match status" value="1"/>
</dbReference>
<keyword evidence="5" id="KW-0032">Aminotransferase</keyword>
<evidence type="ECO:0000256" key="8">
    <source>
        <dbReference type="ARBA" id="ARBA00030923"/>
    </source>
</evidence>
<proteinExistence type="inferred from homology"/>
<comment type="cofactor">
    <cofactor evidence="1">
        <name>pyridoxal 5'-phosphate</name>
        <dbReference type="ChEBI" id="CHEBI:597326"/>
    </cofactor>
</comment>
<organism evidence="11 12">
    <name type="scientific">Taphrina deformans (strain PYCC 5710 / ATCC 11124 / CBS 356.35 / IMI 108563 / JCM 9778 / NBRC 8474)</name>
    <name type="common">Peach leaf curl fungus</name>
    <name type="synonym">Lalaria deformans</name>
    <dbReference type="NCBI Taxonomy" id="1097556"/>
    <lineage>
        <taxon>Eukaryota</taxon>
        <taxon>Fungi</taxon>
        <taxon>Dikarya</taxon>
        <taxon>Ascomycota</taxon>
        <taxon>Taphrinomycotina</taxon>
        <taxon>Taphrinomycetes</taxon>
        <taxon>Taphrinales</taxon>
        <taxon>Taphrinaceae</taxon>
        <taxon>Taphrina</taxon>
    </lineage>
</organism>
<dbReference type="AlphaFoldDB" id="R4X795"/>
<keyword evidence="7" id="KW-0663">Pyridoxal phosphate</keyword>
<evidence type="ECO:0000313" key="11">
    <source>
        <dbReference type="EMBL" id="CCG81192.1"/>
    </source>
</evidence>
<keyword evidence="12" id="KW-1185">Reference proteome</keyword>
<dbReference type="Proteomes" id="UP000013776">
    <property type="component" value="Unassembled WGS sequence"/>
</dbReference>
<dbReference type="PRINTS" id="PR00799">
    <property type="entry name" value="TRANSAMINASE"/>
</dbReference>
<name>R4X795_TAPDE</name>
<dbReference type="VEuPathDB" id="FungiDB:TAPDE_000909"/>
<evidence type="ECO:0000256" key="2">
    <source>
        <dbReference type="ARBA" id="ARBA00007441"/>
    </source>
</evidence>
<dbReference type="FunFam" id="3.40.640.10:FF:000066">
    <property type="entry name" value="Aspartate aminotransferase"/>
    <property type="match status" value="1"/>
</dbReference>
<dbReference type="SUPFAM" id="SSF53383">
    <property type="entry name" value="PLP-dependent transferases"/>
    <property type="match status" value="1"/>
</dbReference>
<protein>
    <recommendedName>
        <fullName evidence="4">aspartate transaminase</fullName>
        <ecNumber evidence="4">2.6.1.1</ecNumber>
    </recommendedName>
    <alternativeName>
        <fullName evidence="8">Transaminase A</fullName>
    </alternativeName>
</protein>
<evidence type="ECO:0000256" key="3">
    <source>
        <dbReference type="ARBA" id="ARBA00011738"/>
    </source>
</evidence>
<dbReference type="STRING" id="1097556.R4X795"/>
<evidence type="ECO:0000256" key="5">
    <source>
        <dbReference type="ARBA" id="ARBA00022576"/>
    </source>
</evidence>
<keyword evidence="6" id="KW-0808">Transferase</keyword>
<dbReference type="InterPro" id="IPR000796">
    <property type="entry name" value="Asp_trans"/>
</dbReference>
<dbReference type="NCBIfam" id="NF006719">
    <property type="entry name" value="PRK09257.1"/>
    <property type="match status" value="1"/>
</dbReference>
<dbReference type="PANTHER" id="PTHR11879:SF55">
    <property type="entry name" value="GLUTAMATE OXALOACETATE TRANSAMINASE 1, ISOFORM B"/>
    <property type="match status" value="1"/>
</dbReference>
<dbReference type="Gene3D" id="3.90.1150.10">
    <property type="entry name" value="Aspartate Aminotransferase, domain 1"/>
    <property type="match status" value="1"/>
</dbReference>
<evidence type="ECO:0000256" key="7">
    <source>
        <dbReference type="ARBA" id="ARBA00022898"/>
    </source>
</evidence>
<reference evidence="11 12" key="1">
    <citation type="journal article" date="2013" name="MBio">
        <title>Genome sequencing of the plant pathogen Taphrina deformans, the causal agent of peach leaf curl.</title>
        <authorList>
            <person name="Cisse O.H."/>
            <person name="Almeida J.M.G.C.F."/>
            <person name="Fonseca A."/>
            <person name="Kumar A.A."/>
            <person name="Salojaervi J."/>
            <person name="Overmyer K."/>
            <person name="Hauser P.M."/>
            <person name="Pagni M."/>
        </authorList>
    </citation>
    <scope>NUCLEOTIDE SEQUENCE [LARGE SCALE GENOMIC DNA]</scope>
    <source>
        <strain evidence="12">PYCC 5710 / ATCC 11124 / CBS 356.35 / IMI 108563 / JCM 9778 / NBRC 8474</strain>
    </source>
</reference>
<dbReference type="InterPro" id="IPR004839">
    <property type="entry name" value="Aminotransferase_I/II_large"/>
</dbReference>
<dbReference type="CDD" id="cd00609">
    <property type="entry name" value="AAT_like"/>
    <property type="match status" value="1"/>
</dbReference>
<dbReference type="InterPro" id="IPR015422">
    <property type="entry name" value="PyrdxlP-dep_Trfase_small"/>
</dbReference>
<evidence type="ECO:0000313" key="12">
    <source>
        <dbReference type="Proteomes" id="UP000013776"/>
    </source>
</evidence>
<dbReference type="GO" id="GO:0030170">
    <property type="term" value="F:pyridoxal phosphate binding"/>
    <property type="evidence" value="ECO:0007669"/>
    <property type="project" value="InterPro"/>
</dbReference>